<protein>
    <submittedName>
        <fullName evidence="1">Uncharacterized protein</fullName>
    </submittedName>
</protein>
<dbReference type="AlphaFoldDB" id="A0AAE5NY74"/>
<dbReference type="Proteomes" id="UP000220501">
    <property type="component" value="Unassembled WGS sequence"/>
</dbReference>
<organism evidence="1 2">
    <name type="scientific">Helicobacter pylori</name>
    <name type="common">Campylobacter pylori</name>
    <dbReference type="NCBI Taxonomy" id="210"/>
    <lineage>
        <taxon>Bacteria</taxon>
        <taxon>Pseudomonadati</taxon>
        <taxon>Campylobacterota</taxon>
        <taxon>Epsilonproteobacteria</taxon>
        <taxon>Campylobacterales</taxon>
        <taxon>Helicobacteraceae</taxon>
        <taxon>Helicobacter</taxon>
    </lineage>
</organism>
<name>A0AAE5NY74_HELPX</name>
<gene>
    <name evidence="1" type="ORF">BB406_04025</name>
</gene>
<proteinExistence type="predicted"/>
<comment type="caution">
    <text evidence="1">The sequence shown here is derived from an EMBL/GenBank/DDBJ whole genome shotgun (WGS) entry which is preliminary data.</text>
</comment>
<reference evidence="1 2" key="1">
    <citation type="journal article" date="2017" name="Gut Pathog.">
        <title>Phylogenomics of Colombian Helicobacter pylori isolates.</title>
        <authorList>
            <person name="Gutierrez-Escobar A.J."/>
            <person name="Trujillo E."/>
            <person name="Acevedo O."/>
            <person name="Bravo M.M."/>
        </authorList>
    </citation>
    <scope>NUCLEOTIDE SEQUENCE [LARGE SCALE GENOMIC DNA]</scope>
    <source>
        <strain evidence="1 2">22366</strain>
    </source>
</reference>
<dbReference type="EMBL" id="MBIN01000039">
    <property type="protein sequence ID" value="PDX08631.1"/>
    <property type="molecule type" value="Genomic_DNA"/>
</dbReference>
<evidence type="ECO:0000313" key="1">
    <source>
        <dbReference type="EMBL" id="PDX08631.1"/>
    </source>
</evidence>
<accession>A0AAE5NY74</accession>
<sequence length="63" mass="7192">MSLSSLFLLNKIKITPSIKSKKKKELKFLKKPQFVAELIQKNKRALRKASSNLLKMRSLGGFS</sequence>
<evidence type="ECO:0000313" key="2">
    <source>
        <dbReference type="Proteomes" id="UP000220501"/>
    </source>
</evidence>